<protein>
    <submittedName>
        <fullName evidence="1">Uncharacterized protein</fullName>
    </submittedName>
</protein>
<keyword evidence="2" id="KW-1185">Reference proteome</keyword>
<sequence>MGVMQRIMYIHASFTGNNKKSLNNGHGLWKTSYIMETIVMTSRIASIANATLRKKNGKCQTYRIPHSWNIQIMPEFIGAFAITIIALSTEMERTADTTHDY</sequence>
<dbReference type="VEuPathDB" id="FungiDB:CIMG_12582"/>
<dbReference type="EMBL" id="GG704911">
    <property type="protein sequence ID" value="EAS27176.3"/>
    <property type="molecule type" value="Genomic_DNA"/>
</dbReference>
<proteinExistence type="predicted"/>
<organism evidence="1 2">
    <name type="scientific">Coccidioides immitis (strain RS)</name>
    <name type="common">Valley fever fungus</name>
    <dbReference type="NCBI Taxonomy" id="246410"/>
    <lineage>
        <taxon>Eukaryota</taxon>
        <taxon>Fungi</taxon>
        <taxon>Dikarya</taxon>
        <taxon>Ascomycota</taxon>
        <taxon>Pezizomycotina</taxon>
        <taxon>Eurotiomycetes</taxon>
        <taxon>Eurotiomycetidae</taxon>
        <taxon>Onygenales</taxon>
        <taxon>Onygenaceae</taxon>
        <taxon>Coccidioides</taxon>
    </lineage>
</organism>
<dbReference type="OMA" id="IMETIVM"/>
<name>J3K038_COCIM</name>
<dbReference type="KEGG" id="cim:CIMG_12582"/>
<dbReference type="InParanoid" id="J3K038"/>
<evidence type="ECO:0000313" key="1">
    <source>
        <dbReference type="EMBL" id="EAS27176.3"/>
    </source>
</evidence>
<dbReference type="RefSeq" id="XP_001249216.1">
    <property type="nucleotide sequence ID" value="XM_001249215.1"/>
</dbReference>
<reference evidence="2" key="1">
    <citation type="journal article" date="2009" name="Genome Res.">
        <title>Comparative genomic analyses of the human fungal pathogens Coccidioides and their relatives.</title>
        <authorList>
            <person name="Sharpton T.J."/>
            <person name="Stajich J.E."/>
            <person name="Rounsley S.D."/>
            <person name="Gardner M.J."/>
            <person name="Wortman J.R."/>
            <person name="Jordar V.S."/>
            <person name="Maiti R."/>
            <person name="Kodira C.D."/>
            <person name="Neafsey D.E."/>
            <person name="Zeng Q."/>
            <person name="Hung C.-Y."/>
            <person name="McMahan C."/>
            <person name="Muszewska A."/>
            <person name="Grynberg M."/>
            <person name="Mandel M.A."/>
            <person name="Kellner E.M."/>
            <person name="Barker B.M."/>
            <person name="Galgiani J.N."/>
            <person name="Orbach M.J."/>
            <person name="Kirkland T.N."/>
            <person name="Cole G.T."/>
            <person name="Henn M.R."/>
            <person name="Birren B.W."/>
            <person name="Taylor J.W."/>
        </authorList>
    </citation>
    <scope>NUCLEOTIDE SEQUENCE [LARGE SCALE GENOMIC DNA]</scope>
    <source>
        <strain evidence="2">RS</strain>
    </source>
</reference>
<evidence type="ECO:0000313" key="2">
    <source>
        <dbReference type="Proteomes" id="UP000001261"/>
    </source>
</evidence>
<accession>J3K038</accession>
<gene>
    <name evidence="1" type="ORF">CIMG_12582</name>
</gene>
<reference evidence="2" key="2">
    <citation type="journal article" date="2010" name="Genome Res.">
        <title>Population genomic sequencing of Coccidioides fungi reveals recent hybridization and transposon control.</title>
        <authorList>
            <person name="Neafsey D.E."/>
            <person name="Barker B.M."/>
            <person name="Sharpton T.J."/>
            <person name="Stajich J.E."/>
            <person name="Park D.J."/>
            <person name="Whiston E."/>
            <person name="Hung C.-Y."/>
            <person name="McMahan C."/>
            <person name="White J."/>
            <person name="Sykes S."/>
            <person name="Heiman D."/>
            <person name="Young S."/>
            <person name="Zeng Q."/>
            <person name="Abouelleil A."/>
            <person name="Aftuck L."/>
            <person name="Bessette D."/>
            <person name="Brown A."/>
            <person name="FitzGerald M."/>
            <person name="Lui A."/>
            <person name="Macdonald J.P."/>
            <person name="Priest M."/>
            <person name="Orbach M.J."/>
            <person name="Galgiani J.N."/>
            <person name="Kirkland T.N."/>
            <person name="Cole G.T."/>
            <person name="Birren B.W."/>
            <person name="Henn M.R."/>
            <person name="Taylor J.W."/>
            <person name="Rounsley S.D."/>
        </authorList>
    </citation>
    <scope>GENOME REANNOTATION</scope>
    <source>
        <strain evidence="2">RS</strain>
    </source>
</reference>
<dbReference type="GeneID" id="24164209"/>
<dbReference type="Proteomes" id="UP000001261">
    <property type="component" value="Unassembled WGS sequence"/>
</dbReference>
<dbReference type="AlphaFoldDB" id="J3K038"/>